<keyword evidence="5 12" id="KW-0436">Ligase</keyword>
<dbReference type="InterPro" id="IPR020058">
    <property type="entry name" value="Glu/Gln-tRNA-synth_Ib_cat-dom"/>
</dbReference>
<keyword evidence="7 12" id="KW-0067">ATP-binding</keyword>
<dbReference type="InterPro" id="IPR020056">
    <property type="entry name" value="Rbsml_bL25/Gln-tRNA_synth_N"/>
</dbReference>
<dbReference type="EC" id="6.1.1.17" evidence="3"/>
<comment type="similarity">
    <text evidence="2">Belongs to the class-I aminoacyl-tRNA synthetase family. Glutamate--tRNA ligase type 2 subfamily.</text>
</comment>
<dbReference type="InterPro" id="IPR000924">
    <property type="entry name" value="Glu/Gln-tRNA-synth"/>
</dbReference>
<keyword evidence="8 12" id="KW-0648">Protein biosynthesis</keyword>
<evidence type="ECO:0000256" key="7">
    <source>
        <dbReference type="ARBA" id="ARBA00022840"/>
    </source>
</evidence>
<keyword evidence="6 12" id="KW-0547">Nucleotide-binding</keyword>
<comment type="caution">
    <text evidence="16">The sequence shown here is derived from an EMBL/GenBank/DDBJ whole genome shotgun (WGS) entry which is preliminary data.</text>
</comment>
<feature type="domain" description="tRNA synthetases class I (E and Q) anti-codon binding" evidence="15">
    <location>
        <begin position="573"/>
        <end position="646"/>
    </location>
</feature>
<dbReference type="PROSITE" id="PS00178">
    <property type="entry name" value="AA_TRNA_LIGASE_I"/>
    <property type="match status" value="1"/>
</dbReference>
<feature type="domain" description="Glutamyl/glutaminyl-tRNA synthetase class Ib anti-codon binding" evidence="14">
    <location>
        <begin position="481"/>
        <end position="556"/>
    </location>
</feature>
<evidence type="ECO:0000259" key="13">
    <source>
        <dbReference type="Pfam" id="PF00749"/>
    </source>
</evidence>
<protein>
    <recommendedName>
        <fullName evidence="3">glutamate--tRNA ligase</fullName>
        <ecNumber evidence="3">6.1.1.17</ecNumber>
    </recommendedName>
    <alternativeName>
        <fullName evidence="10">Glutamyl-tRNA synthetase</fullName>
    </alternativeName>
</protein>
<evidence type="ECO:0000256" key="1">
    <source>
        <dbReference type="ARBA" id="ARBA00004496"/>
    </source>
</evidence>
<evidence type="ECO:0000256" key="2">
    <source>
        <dbReference type="ARBA" id="ARBA00008927"/>
    </source>
</evidence>
<gene>
    <name evidence="16" type="ORF">HINF_LOCUS9206</name>
</gene>
<dbReference type="SUPFAM" id="SSF50715">
    <property type="entry name" value="Ribosomal protein L25-like"/>
    <property type="match status" value="1"/>
</dbReference>
<keyword evidence="9 12" id="KW-0030">Aminoacyl-tRNA synthetase</keyword>
<evidence type="ECO:0000256" key="4">
    <source>
        <dbReference type="ARBA" id="ARBA00022490"/>
    </source>
</evidence>
<evidence type="ECO:0000256" key="5">
    <source>
        <dbReference type="ARBA" id="ARBA00022598"/>
    </source>
</evidence>
<accession>A0ABP1H7S8</accession>
<dbReference type="PRINTS" id="PR00987">
    <property type="entry name" value="TRNASYNTHGLU"/>
</dbReference>
<comment type="subcellular location">
    <subcellularLocation>
        <location evidence="1">Cytoplasm</location>
    </subcellularLocation>
</comment>
<dbReference type="InterPro" id="IPR014729">
    <property type="entry name" value="Rossmann-like_a/b/a_fold"/>
</dbReference>
<keyword evidence="4" id="KW-0963">Cytoplasm</keyword>
<reference evidence="16 17" key="1">
    <citation type="submission" date="2024-07" db="EMBL/GenBank/DDBJ databases">
        <authorList>
            <person name="Akdeniz Z."/>
        </authorList>
    </citation>
    <scope>NUCLEOTIDE SEQUENCE [LARGE SCALE GENOMIC DNA]</scope>
</reference>
<dbReference type="NCBIfam" id="TIGR00463">
    <property type="entry name" value="gltX_arch"/>
    <property type="match status" value="1"/>
</dbReference>
<evidence type="ECO:0000256" key="8">
    <source>
        <dbReference type="ARBA" id="ARBA00022917"/>
    </source>
</evidence>
<organism evidence="16 17">
    <name type="scientific">Hexamita inflata</name>
    <dbReference type="NCBI Taxonomy" id="28002"/>
    <lineage>
        <taxon>Eukaryota</taxon>
        <taxon>Metamonada</taxon>
        <taxon>Diplomonadida</taxon>
        <taxon>Hexamitidae</taxon>
        <taxon>Hexamitinae</taxon>
        <taxon>Hexamita</taxon>
    </lineage>
</organism>
<dbReference type="PANTHER" id="PTHR43097:SF5">
    <property type="entry name" value="GLUTAMATE--TRNA LIGASE"/>
    <property type="match status" value="1"/>
</dbReference>
<evidence type="ECO:0000256" key="10">
    <source>
        <dbReference type="ARBA" id="ARBA00030865"/>
    </source>
</evidence>
<dbReference type="Pfam" id="PF20974">
    <property type="entry name" value="tRNA-synt_1c_C2"/>
    <property type="match status" value="1"/>
</dbReference>
<dbReference type="InterPro" id="IPR050132">
    <property type="entry name" value="Gln/Glu-tRNA_Ligase"/>
</dbReference>
<dbReference type="Proteomes" id="UP001642409">
    <property type="component" value="Unassembled WGS sequence"/>
</dbReference>
<dbReference type="Pfam" id="PF00749">
    <property type="entry name" value="tRNA-synt_1c"/>
    <property type="match status" value="1"/>
</dbReference>
<dbReference type="PANTHER" id="PTHR43097">
    <property type="entry name" value="GLUTAMINE-TRNA LIGASE"/>
    <property type="match status" value="1"/>
</dbReference>
<evidence type="ECO:0000313" key="16">
    <source>
        <dbReference type="EMBL" id="CAL5986002.1"/>
    </source>
</evidence>
<evidence type="ECO:0000259" key="15">
    <source>
        <dbReference type="Pfam" id="PF20974"/>
    </source>
</evidence>
<comment type="catalytic activity">
    <reaction evidence="11">
        <text>tRNA(Glu) + L-glutamate + ATP = L-glutamyl-tRNA(Glu) + AMP + diphosphate</text>
        <dbReference type="Rhea" id="RHEA:23540"/>
        <dbReference type="Rhea" id="RHEA-COMP:9663"/>
        <dbReference type="Rhea" id="RHEA-COMP:9680"/>
        <dbReference type="ChEBI" id="CHEBI:29985"/>
        <dbReference type="ChEBI" id="CHEBI:30616"/>
        <dbReference type="ChEBI" id="CHEBI:33019"/>
        <dbReference type="ChEBI" id="CHEBI:78442"/>
        <dbReference type="ChEBI" id="CHEBI:78520"/>
        <dbReference type="ChEBI" id="CHEBI:456215"/>
        <dbReference type="EC" id="6.1.1.17"/>
    </reaction>
</comment>
<keyword evidence="17" id="KW-1185">Reference proteome</keyword>
<evidence type="ECO:0000256" key="12">
    <source>
        <dbReference type="RuleBase" id="RU363037"/>
    </source>
</evidence>
<proteinExistence type="inferred from homology"/>
<evidence type="ECO:0000256" key="3">
    <source>
        <dbReference type="ARBA" id="ARBA00012835"/>
    </source>
</evidence>
<feature type="domain" description="Glutamyl/glutaminyl-tRNA synthetase class Ib catalytic" evidence="13">
    <location>
        <begin position="174"/>
        <end position="478"/>
    </location>
</feature>
<evidence type="ECO:0000256" key="6">
    <source>
        <dbReference type="ARBA" id="ARBA00022741"/>
    </source>
</evidence>
<dbReference type="InterPro" id="IPR004526">
    <property type="entry name" value="Glu-tRNA-synth_arc/euk"/>
</dbReference>
<dbReference type="SUPFAM" id="SSF52374">
    <property type="entry name" value="Nucleotidylyl transferase"/>
    <property type="match status" value="1"/>
</dbReference>
<evidence type="ECO:0000313" key="17">
    <source>
        <dbReference type="Proteomes" id="UP001642409"/>
    </source>
</evidence>
<sequence>MAPKKQVVVLTALTFNPRSVAYSFGMLANLSDVKLSYFVDDEIDAPVMKSETETVTGFVEVAQKLKQLSESELQFFKKIIPLCYTAPLLADLEEILSAEVPEEPTMETYLVLGSPAVVDCEDLSAYPKIQALAAKFEKNAVIKASKGQVAVAFKKYEQLQAKSGPTLPHAEMGKVCTRFPPEPSGYLHIGHSKAALLNYYFAKKYEGRLHFRLDDTNPAKENPDFVQSIQNDLETLGVKYDTMSYTSDSFQMIQDLCESMIKKGQAYCDKTIQAQMQQERADGTESAFRNNSVEENLRLWEQMKIASPEGQLTCVRAKADMQNPNKCMRDFVIYRVVLNEHHRTGDKFKIYPTYDFACPIVDSVEGITHALRTTEFLDRNEQYQWICNVLGLRCPYIQDFSRLRLQYSLMSKRHLQWFVDQKIVDNWKDPRFPTVQGLMRRGLLVQSITDFIVSQGASRRLNYQEWSKLWALNKQYLEPIAKRFHCVLEDHVVMTLENIEDKIIEVPLHPKNKDAGMKKVHISKSIHITKADLEEMQKTQAQKVTLMNIGNFTVNGQVLTYLPGDTDFSNTIKLTWLPNEEMQKVTLRYYGQLVTKAILGPEDDFKNFVNPNSLREFTAYVQKDFLTHCQQKSIVQLERMGFYYVDQVEGGVILHYVPEGKKQCQVGAFAFDEE</sequence>
<dbReference type="InterPro" id="IPR001412">
    <property type="entry name" value="aa-tRNA-synth_I_CS"/>
</dbReference>
<dbReference type="Gene3D" id="2.40.240.10">
    <property type="entry name" value="Ribosomal Protein L25, Chain P"/>
    <property type="match status" value="2"/>
</dbReference>
<evidence type="ECO:0000259" key="14">
    <source>
        <dbReference type="Pfam" id="PF03950"/>
    </source>
</evidence>
<evidence type="ECO:0000256" key="9">
    <source>
        <dbReference type="ARBA" id="ARBA00023146"/>
    </source>
</evidence>
<dbReference type="InterPro" id="IPR020059">
    <property type="entry name" value="Glu/Gln-tRNA-synth_Ib_codon-bd"/>
</dbReference>
<dbReference type="EMBL" id="CAXDID020000019">
    <property type="protein sequence ID" value="CAL5986002.1"/>
    <property type="molecule type" value="Genomic_DNA"/>
</dbReference>
<dbReference type="InterPro" id="IPR011035">
    <property type="entry name" value="Ribosomal_bL25/Gln-tRNA_synth"/>
</dbReference>
<dbReference type="Gene3D" id="3.40.50.620">
    <property type="entry name" value="HUPs"/>
    <property type="match status" value="1"/>
</dbReference>
<evidence type="ECO:0000256" key="11">
    <source>
        <dbReference type="ARBA" id="ARBA00048351"/>
    </source>
</evidence>
<dbReference type="Pfam" id="PF03950">
    <property type="entry name" value="tRNA-synt_1c_C"/>
    <property type="match status" value="1"/>
</dbReference>
<dbReference type="InterPro" id="IPR049437">
    <property type="entry name" value="tRNA-synt_1c_C2"/>
</dbReference>
<name>A0ABP1H7S8_9EUKA</name>